<keyword evidence="4" id="KW-0812">Transmembrane</keyword>
<dbReference type="CDD" id="cd10280">
    <property type="entry name" value="PQQ_mGDH"/>
    <property type="match status" value="1"/>
</dbReference>
<dbReference type="PANTHER" id="PTHR32303:SF4">
    <property type="entry name" value="QUINOPROTEIN GLUCOSE DEHYDROGENASE"/>
    <property type="match status" value="1"/>
</dbReference>
<evidence type="ECO:0000256" key="2">
    <source>
        <dbReference type="ARBA" id="ARBA00008156"/>
    </source>
</evidence>
<comment type="similarity">
    <text evidence="2">Belongs to the bacterial PQQ dehydrogenase family.</text>
</comment>
<dbReference type="GO" id="GO:0016020">
    <property type="term" value="C:membrane"/>
    <property type="evidence" value="ECO:0007669"/>
    <property type="project" value="InterPro"/>
</dbReference>
<proteinExistence type="inferred from homology"/>
<dbReference type="InterPro" id="IPR002372">
    <property type="entry name" value="PQQ_rpt_dom"/>
</dbReference>
<feature type="transmembrane region" description="Helical" evidence="4">
    <location>
        <begin position="84"/>
        <end position="103"/>
    </location>
</feature>
<protein>
    <submittedName>
        <fullName evidence="6">Quinoprotein glucose dehydrogenase</fullName>
    </submittedName>
</protein>
<feature type="transmembrane region" description="Helical" evidence="4">
    <location>
        <begin position="38"/>
        <end position="55"/>
    </location>
</feature>
<dbReference type="GO" id="GO:0048038">
    <property type="term" value="F:quinone binding"/>
    <property type="evidence" value="ECO:0007669"/>
    <property type="project" value="InterPro"/>
</dbReference>
<dbReference type="PANTHER" id="PTHR32303">
    <property type="entry name" value="QUINOPROTEIN ALCOHOL DEHYDROGENASE (CYTOCHROME C)"/>
    <property type="match status" value="1"/>
</dbReference>
<dbReference type="NCBIfam" id="TIGR03074">
    <property type="entry name" value="PQQ_membr_DH"/>
    <property type="match status" value="1"/>
</dbReference>
<feature type="domain" description="Pyrrolo-quinoline quinone repeat" evidence="5">
    <location>
        <begin position="162"/>
        <end position="753"/>
    </location>
</feature>
<dbReference type="RefSeq" id="WP_088560664.1">
    <property type="nucleotide sequence ID" value="NZ_FYEH01000004.1"/>
</dbReference>
<dbReference type="SMART" id="SM00564">
    <property type="entry name" value="PQQ"/>
    <property type="match status" value="4"/>
</dbReference>
<dbReference type="InterPro" id="IPR011047">
    <property type="entry name" value="Quinoprotein_ADH-like_sf"/>
</dbReference>
<evidence type="ECO:0000256" key="4">
    <source>
        <dbReference type="SAM" id="Phobius"/>
    </source>
</evidence>
<organism evidence="6 7">
    <name type="scientific">Arboricoccus pini</name>
    <dbReference type="NCBI Taxonomy" id="1963835"/>
    <lineage>
        <taxon>Bacteria</taxon>
        <taxon>Pseudomonadati</taxon>
        <taxon>Pseudomonadota</taxon>
        <taxon>Alphaproteobacteria</taxon>
        <taxon>Geminicoccales</taxon>
        <taxon>Geminicoccaceae</taxon>
        <taxon>Arboricoccus</taxon>
    </lineage>
</organism>
<dbReference type="Pfam" id="PF01011">
    <property type="entry name" value="PQQ"/>
    <property type="match status" value="1"/>
</dbReference>
<keyword evidence="3" id="KW-0560">Oxidoreductase</keyword>
<evidence type="ECO:0000256" key="3">
    <source>
        <dbReference type="ARBA" id="ARBA00023002"/>
    </source>
</evidence>
<evidence type="ECO:0000259" key="5">
    <source>
        <dbReference type="Pfam" id="PF01011"/>
    </source>
</evidence>
<keyword evidence="7" id="KW-1185">Reference proteome</keyword>
<gene>
    <name evidence="6" type="ORF">SAMN07250955_10466</name>
</gene>
<keyword evidence="4" id="KW-1133">Transmembrane helix</keyword>
<evidence type="ECO:0000256" key="1">
    <source>
        <dbReference type="ARBA" id="ARBA00001931"/>
    </source>
</evidence>
<comment type="cofactor">
    <cofactor evidence="1">
        <name>pyrroloquinoline quinone</name>
        <dbReference type="ChEBI" id="CHEBI:58442"/>
    </cofactor>
</comment>
<feature type="transmembrane region" description="Helical" evidence="4">
    <location>
        <begin position="115"/>
        <end position="134"/>
    </location>
</feature>
<feature type="transmembrane region" description="Helical" evidence="4">
    <location>
        <begin position="62"/>
        <end position="78"/>
    </location>
</feature>
<dbReference type="Gene3D" id="2.140.10.10">
    <property type="entry name" value="Quinoprotein alcohol dehydrogenase-like superfamily"/>
    <property type="match status" value="2"/>
</dbReference>
<accession>A0A212QXH4</accession>
<dbReference type="Proteomes" id="UP000197065">
    <property type="component" value="Unassembled WGS sequence"/>
</dbReference>
<keyword evidence="4" id="KW-0472">Membrane</keyword>
<sequence>MKTRPASRTLVISGILIALLGLLIGGGGARLAALGGSFYYLAAGIGIVLTGLLLIVRWRAALWVYALVVLGTLGWAVYEIGFDWWQLAPRGDIIFLLGVYLLMPWITRRLPRGASLPLAATLLLAAAVGIVALLTNPHDKSGSIEAASLDLPANAGMPDDDWRHYGRTLAGDRYSPLKQIDGGNAGKLEVAWQYQTGDVRGPSDPIETTYEVTPIKVDDTLYLCTPHNYVIALDAESGQEKWRYDPKVPIVPGLQHLTCRGVAYHEAATATGQTCQKRIFMPTADARLLAIDATDGRPCQDFGQNGAVDLTQGMPNMTPGYYYSTSPPVVANGVVIVSGNVSDNVSTTEPSGVTRGFDVNTGKLLWNWDSGNPEATTPLPAGQHYTANSPNSWSVSSADEKLGLVYIPMGNQTPDQWGVQRTPQAELYSASIVALDIKTGKLRWVFQSVHHDLWDMDIGGQPSLVDLDTSTGRRQALIASTKRGDIYVLDRTNGQPIVPVHERPVPQGDIPDERYSPTQPFSDLTFLPRRPLEERDMWGATMLDQMVCRIMFKSARYEGIFTPPSTQGSIVYPGNFGVFDWGGVAIDPVRQLMIANPDYMAFYSRLIPRAANDTGVAPGEQKANEAGTNEMMGTPYRVQLNAFLSPLGLPCQAPPWGYMAGVDLRKSEIVWQHKNGTIQDSSPIPLPIKMGVPSLGGPITTGGGVAFLTSTLDSYIRAYDVLDGTQLWQARLPAGAQTTPMTYRSAKSGRQFVLVVAGGHGSLGTKAGDHVIAYALPKASS</sequence>
<reference evidence="6 7" key="1">
    <citation type="submission" date="2017-06" db="EMBL/GenBank/DDBJ databases">
        <authorList>
            <person name="Kim H.J."/>
            <person name="Triplett B.A."/>
        </authorList>
    </citation>
    <scope>NUCLEOTIDE SEQUENCE [LARGE SCALE GENOMIC DNA]</scope>
    <source>
        <strain evidence="6 7">B29T1</strain>
    </source>
</reference>
<evidence type="ECO:0000313" key="7">
    <source>
        <dbReference type="Proteomes" id="UP000197065"/>
    </source>
</evidence>
<dbReference type="InterPro" id="IPR018391">
    <property type="entry name" value="PQQ_b-propeller_rpt"/>
</dbReference>
<dbReference type="OrthoDB" id="9794322at2"/>
<evidence type="ECO:0000313" key="6">
    <source>
        <dbReference type="EMBL" id="SNB64321.1"/>
    </source>
</evidence>
<dbReference type="InterPro" id="IPR017511">
    <property type="entry name" value="PQQ_mDH"/>
</dbReference>
<dbReference type="SUPFAM" id="SSF50998">
    <property type="entry name" value="Quinoprotein alcohol dehydrogenase-like"/>
    <property type="match status" value="1"/>
</dbReference>
<dbReference type="AlphaFoldDB" id="A0A212QXH4"/>
<dbReference type="GO" id="GO:0008876">
    <property type="term" value="F:quinoprotein glucose dehydrogenase activity"/>
    <property type="evidence" value="ECO:0007669"/>
    <property type="project" value="TreeGrafter"/>
</dbReference>
<name>A0A212QXH4_9PROT</name>
<dbReference type="EMBL" id="FYEH01000004">
    <property type="protein sequence ID" value="SNB64321.1"/>
    <property type="molecule type" value="Genomic_DNA"/>
</dbReference>